<name>A0AB39CCN0_9VIRU</name>
<accession>A0AB39CCN0</accession>
<protein>
    <submittedName>
        <fullName evidence="1">Virion structural protein</fullName>
    </submittedName>
</protein>
<proteinExistence type="predicted"/>
<organism evidence="1">
    <name type="scientific">Pseudomonas phage RVTF4</name>
    <dbReference type="NCBI Taxonomy" id="3236931"/>
    <lineage>
        <taxon>Viruses</taxon>
    </lineage>
</organism>
<reference evidence="1" key="1">
    <citation type="submission" date="2024-07" db="EMBL/GenBank/DDBJ databases">
        <authorList>
            <person name="Bringhurst R.M."/>
            <person name="Homer T.E."/>
        </authorList>
    </citation>
    <scope>NUCLEOTIDE SEQUENCE</scope>
</reference>
<dbReference type="EMBL" id="PQ015378">
    <property type="protein sequence ID" value="XDJ14634.1"/>
    <property type="molecule type" value="Genomic_DNA"/>
</dbReference>
<sequence length="239" mass="25193">MNEQLLNVMKDKGDYPKGLPGPDVILKGDAQLGFFGEMAESALIKYDDLVTAVGMTFGTKPTAAAIAATGLGWVKVAYKENVLYIPKSSVRNTVSWNLLNGIGVVTAAQNKIIEIQGYKFRVRLMNGCNVNPYTGSNNAAGGPQTVGTEWNKIMYGLMADSAGTDLEGPALANMSPTALGLTGVNSTGGSSPIIQEIASGTDGLVRGNASGAYKGLYRHPLTGADFNRGWKPVLEYVPD</sequence>
<evidence type="ECO:0000313" key="1">
    <source>
        <dbReference type="EMBL" id="XDJ14634.1"/>
    </source>
</evidence>